<protein>
    <submittedName>
        <fullName evidence="1">Uncharacterized protein</fullName>
    </submittedName>
</protein>
<evidence type="ECO:0000313" key="2">
    <source>
        <dbReference type="Proteomes" id="UP000541444"/>
    </source>
</evidence>
<keyword evidence="2" id="KW-1185">Reference proteome</keyword>
<name>A0A7J7MNF7_9MAGN</name>
<dbReference type="Proteomes" id="UP000541444">
    <property type="component" value="Unassembled WGS sequence"/>
</dbReference>
<proteinExistence type="predicted"/>
<organism evidence="1 2">
    <name type="scientific">Kingdonia uniflora</name>
    <dbReference type="NCBI Taxonomy" id="39325"/>
    <lineage>
        <taxon>Eukaryota</taxon>
        <taxon>Viridiplantae</taxon>
        <taxon>Streptophyta</taxon>
        <taxon>Embryophyta</taxon>
        <taxon>Tracheophyta</taxon>
        <taxon>Spermatophyta</taxon>
        <taxon>Magnoliopsida</taxon>
        <taxon>Ranunculales</taxon>
        <taxon>Circaeasteraceae</taxon>
        <taxon>Kingdonia</taxon>
    </lineage>
</organism>
<comment type="caution">
    <text evidence="1">The sequence shown here is derived from an EMBL/GenBank/DDBJ whole genome shotgun (WGS) entry which is preliminary data.</text>
</comment>
<dbReference type="EMBL" id="JACGCM010001337">
    <property type="protein sequence ID" value="KAF6156433.1"/>
    <property type="molecule type" value="Genomic_DNA"/>
</dbReference>
<accession>A0A7J7MNF7</accession>
<sequence length="54" mass="5932">MGDSDDRLTTLEMIIFDLTSTAGELVEQLRLMNLTARSLSTARPLEEERGYGGG</sequence>
<dbReference type="AlphaFoldDB" id="A0A7J7MNF7"/>
<reference evidence="1 2" key="1">
    <citation type="journal article" date="2020" name="IScience">
        <title>Genome Sequencing of the Endangered Kingdonia uniflora (Circaeasteraceae, Ranunculales) Reveals Potential Mechanisms of Evolutionary Specialization.</title>
        <authorList>
            <person name="Sun Y."/>
            <person name="Deng T."/>
            <person name="Zhang A."/>
            <person name="Moore M.J."/>
            <person name="Landis J.B."/>
            <person name="Lin N."/>
            <person name="Zhang H."/>
            <person name="Zhang X."/>
            <person name="Huang J."/>
            <person name="Zhang X."/>
            <person name="Sun H."/>
            <person name="Wang H."/>
        </authorList>
    </citation>
    <scope>NUCLEOTIDE SEQUENCE [LARGE SCALE GENOMIC DNA]</scope>
    <source>
        <strain evidence="1">TB1705</strain>
        <tissue evidence="1">Leaf</tissue>
    </source>
</reference>
<gene>
    <name evidence="1" type="ORF">GIB67_009091</name>
</gene>
<evidence type="ECO:0000313" key="1">
    <source>
        <dbReference type="EMBL" id="KAF6156433.1"/>
    </source>
</evidence>